<feature type="transmembrane region" description="Helical" evidence="5">
    <location>
        <begin position="350"/>
        <end position="374"/>
    </location>
</feature>
<feature type="transmembrane region" description="Helical" evidence="5">
    <location>
        <begin position="300"/>
        <end position="320"/>
    </location>
</feature>
<organism evidence="6 7">
    <name type="scientific">Clohesyomyces aquaticus</name>
    <dbReference type="NCBI Taxonomy" id="1231657"/>
    <lineage>
        <taxon>Eukaryota</taxon>
        <taxon>Fungi</taxon>
        <taxon>Dikarya</taxon>
        <taxon>Ascomycota</taxon>
        <taxon>Pezizomycotina</taxon>
        <taxon>Dothideomycetes</taxon>
        <taxon>Pleosporomycetidae</taxon>
        <taxon>Pleosporales</taxon>
        <taxon>Lindgomycetaceae</taxon>
        <taxon>Clohesyomyces</taxon>
    </lineage>
</organism>
<dbReference type="Gene3D" id="1.20.1740.10">
    <property type="entry name" value="Amino acid/polyamine transporter I"/>
    <property type="match status" value="1"/>
</dbReference>
<feature type="transmembrane region" description="Helical" evidence="5">
    <location>
        <begin position="219"/>
        <end position="238"/>
    </location>
</feature>
<evidence type="ECO:0000256" key="2">
    <source>
        <dbReference type="ARBA" id="ARBA00022692"/>
    </source>
</evidence>
<keyword evidence="3 5" id="KW-1133">Transmembrane helix</keyword>
<feature type="transmembrane region" description="Helical" evidence="5">
    <location>
        <begin position="461"/>
        <end position="488"/>
    </location>
</feature>
<dbReference type="EMBL" id="MCFA01000385">
    <property type="protein sequence ID" value="ORX92544.1"/>
    <property type="molecule type" value="Genomic_DNA"/>
</dbReference>
<evidence type="ECO:0000313" key="6">
    <source>
        <dbReference type="EMBL" id="ORX92544.1"/>
    </source>
</evidence>
<dbReference type="Proteomes" id="UP000193144">
    <property type="component" value="Unassembled WGS sequence"/>
</dbReference>
<feature type="transmembrane region" description="Helical" evidence="5">
    <location>
        <begin position="103"/>
        <end position="126"/>
    </location>
</feature>
<protein>
    <submittedName>
        <fullName evidence="6">High-affinity methionine permease</fullName>
    </submittedName>
</protein>
<evidence type="ECO:0000256" key="4">
    <source>
        <dbReference type="ARBA" id="ARBA00023136"/>
    </source>
</evidence>
<dbReference type="GO" id="GO:0015179">
    <property type="term" value="F:L-amino acid transmembrane transporter activity"/>
    <property type="evidence" value="ECO:0007669"/>
    <property type="project" value="TreeGrafter"/>
</dbReference>
<dbReference type="AlphaFoldDB" id="A0A1Y1Y4L4"/>
<dbReference type="PANTHER" id="PTHR11785">
    <property type="entry name" value="AMINO ACID TRANSPORTER"/>
    <property type="match status" value="1"/>
</dbReference>
<evidence type="ECO:0000256" key="1">
    <source>
        <dbReference type="ARBA" id="ARBA00004141"/>
    </source>
</evidence>
<sequence>MPSLSRLRLGNGSKYAEATTTSTVVHDADISNGRLKYVVEQGENDSPPSYQEAAGAPVEARSPFGYAVGPITIFINISKMIGTGAFSTPSAILSGTGSVGLSMIWGFLGYLIAISSLAVYLEYASYFPNRSGSKVTYLEQVYPRPKYFFPIAFAVQSVILSFKAGSANNDEVLAKYLFATNGHTLTNWEVKGAAIAAYTVTVLLLVFHTRFSYAFSNAVGIVKVLTLAFIAITGFVVLGGHTKVKDPEVNFRHSFTGKATAYGATNAMYKIIFSYARYENAFNLINEIKNPVKKLRFNSYLALTIVAILYVLANVAYFTAVPKAELKAAKEISVSLFFKHALGSGKAVRVLNLLIALSSFGNLIAVLIGQSRLIRECGRFQLQTKQLAVVDLQVYPRSIFGLSLAAGLFFIRRQRARLNFPRSEFRAWDGLIVFNIITNVFLLAMPWYPPPKGKYGGDVSFWYAIYVVVGITLLAVCGIYYVAWIYILPKSKGYCIRQEVIILEDDAQAHKLTKVPVEQLADWDATHDALGRNLNSHSESDSNVVVDSKEV</sequence>
<dbReference type="Pfam" id="PF13520">
    <property type="entry name" value="AA_permease_2"/>
    <property type="match status" value="2"/>
</dbReference>
<evidence type="ECO:0000313" key="7">
    <source>
        <dbReference type="Proteomes" id="UP000193144"/>
    </source>
</evidence>
<dbReference type="STRING" id="1231657.A0A1Y1Y4L4"/>
<dbReference type="PANTHER" id="PTHR11785:SF353">
    <property type="entry name" value="METHIONINE TRANSPORTER (EUROFUNG)"/>
    <property type="match status" value="1"/>
</dbReference>
<evidence type="ECO:0000256" key="5">
    <source>
        <dbReference type="SAM" id="Phobius"/>
    </source>
</evidence>
<comment type="caution">
    <text evidence="6">The sequence shown here is derived from an EMBL/GenBank/DDBJ whole genome shotgun (WGS) entry which is preliminary data.</text>
</comment>
<feature type="transmembrane region" description="Helical" evidence="5">
    <location>
        <begin position="431"/>
        <end position="449"/>
    </location>
</feature>
<name>A0A1Y1Y4L4_9PLEO</name>
<dbReference type="GO" id="GO:0016020">
    <property type="term" value="C:membrane"/>
    <property type="evidence" value="ECO:0007669"/>
    <property type="project" value="UniProtKB-SubCell"/>
</dbReference>
<reference evidence="6 7" key="1">
    <citation type="submission" date="2016-07" db="EMBL/GenBank/DDBJ databases">
        <title>Pervasive Adenine N6-methylation of Active Genes in Fungi.</title>
        <authorList>
            <consortium name="DOE Joint Genome Institute"/>
            <person name="Mondo S.J."/>
            <person name="Dannebaum R.O."/>
            <person name="Kuo R.C."/>
            <person name="Labutti K."/>
            <person name="Haridas S."/>
            <person name="Kuo A."/>
            <person name="Salamov A."/>
            <person name="Ahrendt S.R."/>
            <person name="Lipzen A."/>
            <person name="Sullivan W."/>
            <person name="Andreopoulos W.B."/>
            <person name="Clum A."/>
            <person name="Lindquist E."/>
            <person name="Daum C."/>
            <person name="Ramamoorthy G.K."/>
            <person name="Gryganskyi A."/>
            <person name="Culley D."/>
            <person name="Magnuson J.K."/>
            <person name="James T.Y."/>
            <person name="O'Malley M.A."/>
            <person name="Stajich J.E."/>
            <person name="Spatafora J.W."/>
            <person name="Visel A."/>
            <person name="Grigoriev I.V."/>
        </authorList>
    </citation>
    <scope>NUCLEOTIDE SEQUENCE [LARGE SCALE GENOMIC DNA]</scope>
    <source>
        <strain evidence="6 7">CBS 115471</strain>
    </source>
</reference>
<evidence type="ECO:0000256" key="3">
    <source>
        <dbReference type="ARBA" id="ARBA00022989"/>
    </source>
</evidence>
<dbReference type="InterPro" id="IPR050598">
    <property type="entry name" value="AminoAcid_Transporter"/>
</dbReference>
<keyword evidence="2 5" id="KW-0812">Transmembrane</keyword>
<dbReference type="InterPro" id="IPR002293">
    <property type="entry name" value="AA/rel_permease1"/>
</dbReference>
<feature type="transmembrane region" description="Helical" evidence="5">
    <location>
        <begin position="188"/>
        <end position="207"/>
    </location>
</feature>
<gene>
    <name evidence="6" type="ORF">BCR34DRAFT_629486</name>
</gene>
<dbReference type="OrthoDB" id="5982228at2759"/>
<proteinExistence type="predicted"/>
<keyword evidence="4 5" id="KW-0472">Membrane</keyword>
<keyword evidence="7" id="KW-1185">Reference proteome</keyword>
<accession>A0A1Y1Y4L4</accession>
<comment type="subcellular location">
    <subcellularLocation>
        <location evidence="1">Membrane</location>
        <topology evidence="1">Multi-pass membrane protein</topology>
    </subcellularLocation>
</comment>